<dbReference type="GO" id="GO:0005829">
    <property type="term" value="C:cytosol"/>
    <property type="evidence" value="ECO:0007669"/>
    <property type="project" value="TreeGrafter"/>
</dbReference>
<dbReference type="GO" id="GO:0004622">
    <property type="term" value="F:phosphatidylcholine lysophospholipase activity"/>
    <property type="evidence" value="ECO:0007669"/>
    <property type="project" value="UniProtKB-EC"/>
</dbReference>
<keyword evidence="11" id="KW-0812">Transmembrane</keyword>
<dbReference type="EC" id="3.1.1.5" evidence="2 9"/>
<dbReference type="PANTHER" id="PTHR10728:SF33">
    <property type="entry name" value="LYSOPHOSPHOLIPASE 1-RELATED"/>
    <property type="match status" value="1"/>
</dbReference>
<comment type="similarity">
    <text evidence="1 9">Belongs to the lysophospholipase family.</text>
</comment>
<evidence type="ECO:0000256" key="8">
    <source>
        <dbReference type="PROSITE-ProRule" id="PRU00555"/>
    </source>
</evidence>
<comment type="caution">
    <text evidence="13">The sequence shown here is derived from an EMBL/GenBank/DDBJ whole genome shotgun (WGS) entry which is preliminary data.</text>
</comment>
<dbReference type="Pfam" id="PF01735">
    <property type="entry name" value="PLA2_B"/>
    <property type="match status" value="2"/>
</dbReference>
<name>A0A4Z0A6S4_9AGAM</name>
<feature type="chain" id="PRO_5021477212" description="Lysophospholipase" evidence="9">
    <location>
        <begin position="18"/>
        <end position="707"/>
    </location>
</feature>
<evidence type="ECO:0000313" key="13">
    <source>
        <dbReference type="EMBL" id="TFY82180.1"/>
    </source>
</evidence>
<keyword evidence="3 9" id="KW-0732">Signal</keyword>
<evidence type="ECO:0000256" key="2">
    <source>
        <dbReference type="ARBA" id="ARBA00013274"/>
    </source>
</evidence>
<evidence type="ECO:0000259" key="12">
    <source>
        <dbReference type="PROSITE" id="PS51210"/>
    </source>
</evidence>
<gene>
    <name evidence="13" type="ORF">EWM64_g1831</name>
</gene>
<comment type="catalytic activity">
    <reaction evidence="9">
        <text>a 1-acyl-sn-glycero-3-phosphocholine + H2O = sn-glycerol 3-phosphocholine + a fatty acid + H(+)</text>
        <dbReference type="Rhea" id="RHEA:15177"/>
        <dbReference type="ChEBI" id="CHEBI:15377"/>
        <dbReference type="ChEBI" id="CHEBI:15378"/>
        <dbReference type="ChEBI" id="CHEBI:16870"/>
        <dbReference type="ChEBI" id="CHEBI:28868"/>
        <dbReference type="ChEBI" id="CHEBI:58168"/>
        <dbReference type="EC" id="3.1.1.5"/>
    </reaction>
</comment>
<organism evidence="13 14">
    <name type="scientific">Hericium alpestre</name>
    <dbReference type="NCBI Taxonomy" id="135208"/>
    <lineage>
        <taxon>Eukaryota</taxon>
        <taxon>Fungi</taxon>
        <taxon>Dikarya</taxon>
        <taxon>Basidiomycota</taxon>
        <taxon>Agaricomycotina</taxon>
        <taxon>Agaricomycetes</taxon>
        <taxon>Russulales</taxon>
        <taxon>Hericiaceae</taxon>
        <taxon>Hericium</taxon>
    </lineage>
</organism>
<dbReference type="STRING" id="135208.A0A4Z0A6S4"/>
<dbReference type="Gene3D" id="3.40.1090.10">
    <property type="entry name" value="Cytosolic phospholipase A2 catalytic domain"/>
    <property type="match status" value="1"/>
</dbReference>
<evidence type="ECO:0000313" key="14">
    <source>
        <dbReference type="Proteomes" id="UP000298061"/>
    </source>
</evidence>
<evidence type="ECO:0000256" key="7">
    <source>
        <dbReference type="ARBA" id="ARBA00023180"/>
    </source>
</evidence>
<feature type="transmembrane region" description="Helical" evidence="11">
    <location>
        <begin position="590"/>
        <end position="612"/>
    </location>
</feature>
<proteinExistence type="inferred from homology"/>
<dbReference type="OrthoDB" id="4084751at2759"/>
<feature type="signal peptide" evidence="9">
    <location>
        <begin position="1"/>
        <end position="17"/>
    </location>
</feature>
<evidence type="ECO:0000256" key="5">
    <source>
        <dbReference type="ARBA" id="ARBA00022963"/>
    </source>
</evidence>
<keyword evidence="5 8" id="KW-0442">Lipid degradation</keyword>
<evidence type="ECO:0000256" key="9">
    <source>
        <dbReference type="RuleBase" id="RU362103"/>
    </source>
</evidence>
<keyword evidence="11" id="KW-0472">Membrane</keyword>
<feature type="region of interest" description="Disordered" evidence="10">
    <location>
        <begin position="683"/>
        <end position="707"/>
    </location>
</feature>
<keyword evidence="4 8" id="KW-0378">Hydrolase</keyword>
<dbReference type="AlphaFoldDB" id="A0A4Z0A6S4"/>
<protein>
    <recommendedName>
        <fullName evidence="2 9">Lysophospholipase</fullName>
        <ecNumber evidence="2 9">3.1.1.5</ecNumber>
    </recommendedName>
</protein>
<dbReference type="Proteomes" id="UP000298061">
    <property type="component" value="Unassembled WGS sequence"/>
</dbReference>
<keyword evidence="7" id="KW-0325">Glycoprotein</keyword>
<dbReference type="EMBL" id="SFCI01000134">
    <property type="protein sequence ID" value="TFY82180.1"/>
    <property type="molecule type" value="Genomic_DNA"/>
</dbReference>
<evidence type="ECO:0000256" key="10">
    <source>
        <dbReference type="SAM" id="MobiDB-lite"/>
    </source>
</evidence>
<dbReference type="SMART" id="SM00022">
    <property type="entry name" value="PLAc"/>
    <property type="match status" value="1"/>
</dbReference>
<evidence type="ECO:0000256" key="11">
    <source>
        <dbReference type="SAM" id="Phobius"/>
    </source>
</evidence>
<accession>A0A4Z0A6S4</accession>
<sequence>MFSLPLTLLALVAGVFAAGDEGSPADYQPNTNQQCPNITETPLVRVFTPASQSLHPREEAYVNTRLSQAIPDEWRNWIGDGSGIGYNLDAFSNNFTKIGLAISGGGYRAAQYGAGVISALDARNDSAKAAGTGGLLQVSSYLTGLSGGSWVTGSLFFNDWPRIEDLVFGNNGNLSGWILDLNLAIPGGENLANDNNQYFFGSVLWSVVAKAQKGIDTSLTDSWGRMIAYHFLNETTRDNFFTNDTAHGAGQLWSRIPETAPWQQHLEPFPIIMADSRPVGSNLTTVLSPEPIVYEITPMEFGSWDPNLSAMTNITYIGTHFNDSQPLNDTACVTGFDEASFMMGTSASLFNVMNYFLGISPRYSYPFQGIKPGAFEDSNSSWIELIDGSSNLENVPLGPLFVKSRELDVIVGIDCTGDDLVNGWPNGTSPLASQSRIKTLLGSSHQPFPPLPGSSAEFIETGVNARPSFFGCNPQQNPPEYPMFIYLPNAPPINGDDPVTNTGTFKIEYTQKHTRLFIDQCAAIDRARYRASPIINRSDFCTTCFQQYCYDPNNKTSKNALVNRKLVFKDPDPQGVSKVEHFLSAAKVPLILGFLGFFAALAAVIGYLYAFASRFIVDDILMIYVISVWRKRRIVRAQQYKLVSDLHDDEVPFTQFKRYSGHTPGASTTTFESSELYDLPYVPERQGRHGEPQPLRSAGLDSEHSDR</sequence>
<dbReference type="InterPro" id="IPR002642">
    <property type="entry name" value="LysoPLipase_cat_dom"/>
</dbReference>
<keyword evidence="11" id="KW-1133">Transmembrane helix</keyword>
<evidence type="ECO:0000256" key="4">
    <source>
        <dbReference type="ARBA" id="ARBA00022801"/>
    </source>
</evidence>
<keyword evidence="14" id="KW-1185">Reference proteome</keyword>
<keyword evidence="6 8" id="KW-0443">Lipid metabolism</keyword>
<dbReference type="GO" id="GO:0004623">
    <property type="term" value="F:phospholipase A2 activity"/>
    <property type="evidence" value="ECO:0007669"/>
    <property type="project" value="TreeGrafter"/>
</dbReference>
<dbReference type="InterPro" id="IPR016035">
    <property type="entry name" value="Acyl_Trfase/lysoPLipase"/>
</dbReference>
<reference evidence="13 14" key="1">
    <citation type="submission" date="2019-02" db="EMBL/GenBank/DDBJ databases">
        <title>Genome sequencing of the rare red list fungi Hericium alpestre (H. flagellum).</title>
        <authorList>
            <person name="Buettner E."/>
            <person name="Kellner H."/>
        </authorList>
    </citation>
    <scope>NUCLEOTIDE SEQUENCE [LARGE SCALE GENOMIC DNA]</scope>
    <source>
        <strain evidence="13 14">DSM 108284</strain>
    </source>
</reference>
<dbReference type="PROSITE" id="PS51210">
    <property type="entry name" value="PLA2C"/>
    <property type="match status" value="1"/>
</dbReference>
<evidence type="ECO:0000256" key="1">
    <source>
        <dbReference type="ARBA" id="ARBA00008780"/>
    </source>
</evidence>
<evidence type="ECO:0000256" key="3">
    <source>
        <dbReference type="ARBA" id="ARBA00022729"/>
    </source>
</evidence>
<dbReference type="SUPFAM" id="SSF52151">
    <property type="entry name" value="FabD/lysophospholipase-like"/>
    <property type="match status" value="1"/>
</dbReference>
<dbReference type="GO" id="GO:0046475">
    <property type="term" value="P:glycerophospholipid catabolic process"/>
    <property type="evidence" value="ECO:0007669"/>
    <property type="project" value="TreeGrafter"/>
</dbReference>
<evidence type="ECO:0000256" key="6">
    <source>
        <dbReference type="ARBA" id="ARBA00023098"/>
    </source>
</evidence>
<dbReference type="PANTHER" id="PTHR10728">
    <property type="entry name" value="CYTOSOLIC PHOSPHOLIPASE A2"/>
    <property type="match status" value="1"/>
</dbReference>
<feature type="domain" description="PLA2c" evidence="12">
    <location>
        <begin position="40"/>
        <end position="555"/>
    </location>
</feature>